<keyword evidence="1" id="KW-0732">Signal</keyword>
<name>A0A2B7Z7C4_9EURO</name>
<dbReference type="AlphaFoldDB" id="A0A2B7Z7C4"/>
<dbReference type="EMBL" id="PDND01000271">
    <property type="protein sequence ID" value="PGH29129.1"/>
    <property type="molecule type" value="Genomic_DNA"/>
</dbReference>
<keyword evidence="3" id="KW-1185">Reference proteome</keyword>
<dbReference type="Proteomes" id="UP000226031">
    <property type="component" value="Unassembled WGS sequence"/>
</dbReference>
<reference evidence="2 3" key="1">
    <citation type="submission" date="2017-10" db="EMBL/GenBank/DDBJ databases">
        <title>Comparative genomics in systemic dimorphic fungi from Ajellomycetaceae.</title>
        <authorList>
            <person name="Munoz J.F."/>
            <person name="Mcewen J.G."/>
            <person name="Clay O.K."/>
            <person name="Cuomo C.A."/>
        </authorList>
    </citation>
    <scope>NUCLEOTIDE SEQUENCE [LARGE SCALE GENOMIC DNA]</scope>
    <source>
        <strain evidence="2 3">UAMH4076</strain>
    </source>
</reference>
<dbReference type="VEuPathDB" id="FungiDB:EMCG_03052"/>
<proteinExistence type="predicted"/>
<feature type="chain" id="PRO_5012699380" evidence="1">
    <location>
        <begin position="25"/>
        <end position="206"/>
    </location>
</feature>
<organism evidence="2 3">
    <name type="scientific">[Emmonsia] crescens</name>
    <dbReference type="NCBI Taxonomy" id="73230"/>
    <lineage>
        <taxon>Eukaryota</taxon>
        <taxon>Fungi</taxon>
        <taxon>Dikarya</taxon>
        <taxon>Ascomycota</taxon>
        <taxon>Pezizomycotina</taxon>
        <taxon>Eurotiomycetes</taxon>
        <taxon>Eurotiomycetidae</taxon>
        <taxon>Onygenales</taxon>
        <taxon>Ajellomycetaceae</taxon>
        <taxon>Emergomyces</taxon>
    </lineage>
</organism>
<accession>A0A2B7Z7C4</accession>
<comment type="caution">
    <text evidence="2">The sequence shown here is derived from an EMBL/GenBank/DDBJ whole genome shotgun (WGS) entry which is preliminary data.</text>
</comment>
<sequence>MLRESLYSPFVLVFVIHALDECEAYEDLKEILPLFSQLKDLRIIHCGFSRLAGRKICSVFRLNKIEKEKAEILRLFGQVLGPVVLSFDPLSADALSRLLSVSRREKDALRDLHSLLSVPKDGDDPIQALHLSFPQFLLDPERCPVEFLIDHKKTHTNLVERYLESMSKILTKDICDLKMPGALAHEVDWSTINDCIPSHVQYAGRD</sequence>
<dbReference type="STRING" id="73230.A0A2B7Z7C4"/>
<evidence type="ECO:0000256" key="1">
    <source>
        <dbReference type="SAM" id="SignalP"/>
    </source>
</evidence>
<protein>
    <submittedName>
        <fullName evidence="2">Uncharacterized protein</fullName>
    </submittedName>
</protein>
<feature type="signal peptide" evidence="1">
    <location>
        <begin position="1"/>
        <end position="24"/>
    </location>
</feature>
<evidence type="ECO:0000313" key="3">
    <source>
        <dbReference type="Proteomes" id="UP000226031"/>
    </source>
</evidence>
<evidence type="ECO:0000313" key="2">
    <source>
        <dbReference type="EMBL" id="PGH29129.1"/>
    </source>
</evidence>
<gene>
    <name evidence="2" type="ORF">GX50_08134</name>
</gene>